<evidence type="ECO:0000259" key="3">
    <source>
        <dbReference type="Pfam" id="PF16561"/>
    </source>
</evidence>
<dbReference type="PANTHER" id="PTHR10343">
    <property type="entry name" value="5'-AMP-ACTIVATED PROTEIN KINASE , BETA SUBUNIT"/>
    <property type="match status" value="1"/>
</dbReference>
<comment type="caution">
    <text evidence="4">The sequence shown here is derived from an EMBL/GenBank/DDBJ whole genome shotgun (WGS) entry which is preliminary data.</text>
</comment>
<feature type="region of interest" description="Disordered" evidence="2">
    <location>
        <begin position="430"/>
        <end position="482"/>
    </location>
</feature>
<feature type="compositionally biased region" description="Low complexity" evidence="2">
    <location>
        <begin position="430"/>
        <end position="446"/>
    </location>
</feature>
<dbReference type="PANTHER" id="PTHR10343:SF81">
    <property type="entry name" value="CRUCIFORM DNA-RECOGNIZING PROTEIN 1-RELATED"/>
    <property type="match status" value="1"/>
</dbReference>
<dbReference type="CDD" id="cd02859">
    <property type="entry name" value="E_set_AMPKbeta_like_N"/>
    <property type="match status" value="1"/>
</dbReference>
<proteinExistence type="inferred from homology"/>
<dbReference type="GO" id="GO:0007165">
    <property type="term" value="P:signal transduction"/>
    <property type="evidence" value="ECO:0007669"/>
    <property type="project" value="TreeGrafter"/>
</dbReference>
<name>A0AA39WIZ8_9PEZI</name>
<dbReference type="Pfam" id="PF16561">
    <property type="entry name" value="AMPK1_CBM"/>
    <property type="match status" value="1"/>
</dbReference>
<dbReference type="GO" id="GO:0005634">
    <property type="term" value="C:nucleus"/>
    <property type="evidence" value="ECO:0007669"/>
    <property type="project" value="TreeGrafter"/>
</dbReference>
<dbReference type="Proteomes" id="UP001175000">
    <property type="component" value="Unassembled WGS sequence"/>
</dbReference>
<evidence type="ECO:0000313" key="4">
    <source>
        <dbReference type="EMBL" id="KAK0616285.1"/>
    </source>
</evidence>
<dbReference type="EMBL" id="JAULSU010000005">
    <property type="protein sequence ID" value="KAK0616285.1"/>
    <property type="molecule type" value="Genomic_DNA"/>
</dbReference>
<dbReference type="GO" id="GO:0005737">
    <property type="term" value="C:cytoplasm"/>
    <property type="evidence" value="ECO:0007669"/>
    <property type="project" value="TreeGrafter"/>
</dbReference>
<keyword evidence="5" id="KW-1185">Reference proteome</keyword>
<dbReference type="InterPro" id="IPR014756">
    <property type="entry name" value="Ig_E-set"/>
</dbReference>
<dbReference type="GO" id="GO:0031588">
    <property type="term" value="C:nucleotide-activated protein kinase complex"/>
    <property type="evidence" value="ECO:0007669"/>
    <property type="project" value="TreeGrafter"/>
</dbReference>
<protein>
    <recommendedName>
        <fullName evidence="3">AMP-activated protein kinase glycogen-binding domain-containing protein</fullName>
    </recommendedName>
</protein>
<sequence>HPAEEVYVTGTFDNWEKTEELEKVGDSFEKKVKLPVATNKIYYKFVVDGAWTTDHTAPQETDSQGNVNNVLLPKDMSKIEDAADPAAALISSAAPGSTTAQLAAAVPVEDKPVEVTAPGGYPETPLADLDKEGKIDPLPAANGAINPIELAPGEKIPDEVKAGSTTDNVTLDKESYEKSDRLPGSDRIPGIETELPPVVGGTIIPESSLPVAGASDANINTVTPESATAKLAAEVPVEPKVPEIVKQSQEEAKVDPEASAIPEEVKEKAAVERELLKVVPEAPAVGEKTLSETVTAAAVAASAAVVSAGTPAVETPAVETPAAVAPEVPTEVKGSIKAASEAPEAAANPVAVEEKKEVEAELLKKVEEVKPVETPAEVAPKVPAEVKDSIKAAGEAPEAAANPVAVEEKKEVEAELLKQVEEVKAVVTETPAKAEETATVSAVAETNGTKDTTEAPASTSTEAAPAKADTAAAGEKEKKKRHRISAFFSKIKHKIQDH</sequence>
<feature type="non-terminal residue" evidence="4">
    <location>
        <position position="498"/>
    </location>
</feature>
<evidence type="ECO:0000313" key="5">
    <source>
        <dbReference type="Proteomes" id="UP001175000"/>
    </source>
</evidence>
<evidence type="ECO:0000256" key="2">
    <source>
        <dbReference type="SAM" id="MobiDB-lite"/>
    </source>
</evidence>
<organism evidence="4 5">
    <name type="scientific">Immersiella caudata</name>
    <dbReference type="NCBI Taxonomy" id="314043"/>
    <lineage>
        <taxon>Eukaryota</taxon>
        <taxon>Fungi</taxon>
        <taxon>Dikarya</taxon>
        <taxon>Ascomycota</taxon>
        <taxon>Pezizomycotina</taxon>
        <taxon>Sordariomycetes</taxon>
        <taxon>Sordariomycetidae</taxon>
        <taxon>Sordariales</taxon>
        <taxon>Lasiosphaeriaceae</taxon>
        <taxon>Immersiella</taxon>
    </lineage>
</organism>
<dbReference type="SUPFAM" id="SSF81296">
    <property type="entry name" value="E set domains"/>
    <property type="match status" value="1"/>
</dbReference>
<reference evidence="4" key="1">
    <citation type="submission" date="2023-06" db="EMBL/GenBank/DDBJ databases">
        <title>Genome-scale phylogeny and comparative genomics of the fungal order Sordariales.</title>
        <authorList>
            <consortium name="Lawrence Berkeley National Laboratory"/>
            <person name="Hensen N."/>
            <person name="Bonometti L."/>
            <person name="Westerberg I."/>
            <person name="Brannstrom I.O."/>
            <person name="Guillou S."/>
            <person name="Cros-Aarteil S."/>
            <person name="Calhoun S."/>
            <person name="Haridas S."/>
            <person name="Kuo A."/>
            <person name="Mondo S."/>
            <person name="Pangilinan J."/>
            <person name="Riley R."/>
            <person name="Labutti K."/>
            <person name="Andreopoulos B."/>
            <person name="Lipzen A."/>
            <person name="Chen C."/>
            <person name="Yanf M."/>
            <person name="Daum C."/>
            <person name="Ng V."/>
            <person name="Clum A."/>
            <person name="Steindorff A."/>
            <person name="Ohm R."/>
            <person name="Martin F."/>
            <person name="Silar P."/>
            <person name="Natvig D."/>
            <person name="Lalanne C."/>
            <person name="Gautier V."/>
            <person name="Ament-Velasquez S.L."/>
            <person name="Kruys A."/>
            <person name="Hutchinson M.I."/>
            <person name="Powell A.J."/>
            <person name="Barry K."/>
            <person name="Miller A.N."/>
            <person name="Grigoriev I.V."/>
            <person name="Debuchy R."/>
            <person name="Gladieux P."/>
            <person name="Thoren M.H."/>
            <person name="Johannesson H."/>
        </authorList>
    </citation>
    <scope>NUCLEOTIDE SEQUENCE</scope>
    <source>
        <strain evidence="4">CBS 606.72</strain>
    </source>
</reference>
<dbReference type="GO" id="GO:0019901">
    <property type="term" value="F:protein kinase binding"/>
    <property type="evidence" value="ECO:0007669"/>
    <property type="project" value="TreeGrafter"/>
</dbReference>
<dbReference type="InterPro" id="IPR050827">
    <property type="entry name" value="CRP1_MDG1_kinase"/>
</dbReference>
<feature type="compositionally biased region" description="Basic and acidic residues" evidence="2">
    <location>
        <begin position="170"/>
        <end position="184"/>
    </location>
</feature>
<dbReference type="InterPro" id="IPR032640">
    <property type="entry name" value="AMPK1_CBM"/>
</dbReference>
<dbReference type="AlphaFoldDB" id="A0AA39WIZ8"/>
<comment type="similarity">
    <text evidence="1">Belongs to the CRP1/MDG1 family.</text>
</comment>
<accession>A0AA39WIZ8</accession>
<dbReference type="InterPro" id="IPR013783">
    <property type="entry name" value="Ig-like_fold"/>
</dbReference>
<evidence type="ECO:0000256" key="1">
    <source>
        <dbReference type="ARBA" id="ARBA00038216"/>
    </source>
</evidence>
<feature type="compositionally biased region" description="Low complexity" evidence="2">
    <location>
        <begin position="454"/>
        <end position="473"/>
    </location>
</feature>
<gene>
    <name evidence="4" type="ORF">B0T14DRAFT_434155</name>
</gene>
<feature type="domain" description="AMP-activated protein kinase glycogen-binding" evidence="3">
    <location>
        <begin position="2"/>
        <end position="71"/>
    </location>
</feature>
<dbReference type="Gene3D" id="2.60.40.10">
    <property type="entry name" value="Immunoglobulins"/>
    <property type="match status" value="1"/>
</dbReference>
<feature type="region of interest" description="Disordered" evidence="2">
    <location>
        <begin position="153"/>
        <end position="200"/>
    </location>
</feature>